<dbReference type="EMBL" id="CAJOBI010192112">
    <property type="protein sequence ID" value="CAF4964739.1"/>
    <property type="molecule type" value="Genomic_DNA"/>
</dbReference>
<organism evidence="3 5">
    <name type="scientific">Rotaria magnacalcarata</name>
    <dbReference type="NCBI Taxonomy" id="392030"/>
    <lineage>
        <taxon>Eukaryota</taxon>
        <taxon>Metazoa</taxon>
        <taxon>Spiralia</taxon>
        <taxon>Gnathifera</taxon>
        <taxon>Rotifera</taxon>
        <taxon>Eurotatoria</taxon>
        <taxon>Bdelloidea</taxon>
        <taxon>Philodinida</taxon>
        <taxon>Philodinidae</taxon>
        <taxon>Rotaria</taxon>
    </lineage>
</organism>
<gene>
    <name evidence="1" type="ORF">BYL167_LOCUS35291</name>
    <name evidence="2" type="ORF">GIL414_LOCUS43731</name>
    <name evidence="3" type="ORF">GIL414_LOCUS52170</name>
    <name evidence="4" type="ORF">SMN809_LOCUS54818</name>
</gene>
<evidence type="ECO:0000313" key="2">
    <source>
        <dbReference type="EMBL" id="CAF4717926.1"/>
    </source>
</evidence>
<dbReference type="AlphaFoldDB" id="A0A8S3CCX7"/>
<comment type="caution">
    <text evidence="3">The sequence shown here is derived from an EMBL/GenBank/DDBJ whole genome shotgun (WGS) entry which is preliminary data.</text>
</comment>
<proteinExistence type="predicted"/>
<evidence type="ECO:0000313" key="5">
    <source>
        <dbReference type="Proteomes" id="UP000681720"/>
    </source>
</evidence>
<name>A0A8S3CCX7_9BILA</name>
<dbReference type="EMBL" id="CAJOBH010073832">
    <property type="protein sequence ID" value="CAF4484535.1"/>
    <property type="molecule type" value="Genomic_DNA"/>
</dbReference>
<sequence length="60" mass="7364">QKYLDQTSDIRTAALLGIYVQEDVYQECPYVQEWIEGFRFLLDELQMWNERAEFDIYRSH</sequence>
<evidence type="ECO:0000313" key="1">
    <source>
        <dbReference type="EMBL" id="CAF4484535.1"/>
    </source>
</evidence>
<dbReference type="Proteomes" id="UP000676336">
    <property type="component" value="Unassembled WGS sequence"/>
</dbReference>
<feature type="non-terminal residue" evidence="3">
    <location>
        <position position="1"/>
    </location>
</feature>
<dbReference type="Proteomes" id="UP000681720">
    <property type="component" value="Unassembled WGS sequence"/>
</dbReference>
<reference evidence="3" key="1">
    <citation type="submission" date="2021-02" db="EMBL/GenBank/DDBJ databases">
        <authorList>
            <person name="Nowell W R."/>
        </authorList>
    </citation>
    <scope>NUCLEOTIDE SEQUENCE</scope>
</reference>
<dbReference type="EMBL" id="CAJOBJ010130245">
    <property type="protein sequence ID" value="CAF4717926.1"/>
    <property type="molecule type" value="Genomic_DNA"/>
</dbReference>
<dbReference type="EMBL" id="CAJOBJ010178028">
    <property type="protein sequence ID" value="CAF4907794.1"/>
    <property type="molecule type" value="Genomic_DNA"/>
</dbReference>
<evidence type="ECO:0000313" key="3">
    <source>
        <dbReference type="EMBL" id="CAF4907794.1"/>
    </source>
</evidence>
<protein>
    <submittedName>
        <fullName evidence="3">Uncharacterized protein</fullName>
    </submittedName>
</protein>
<accession>A0A8S3CCX7</accession>
<feature type="non-terminal residue" evidence="3">
    <location>
        <position position="60"/>
    </location>
</feature>
<evidence type="ECO:0000313" key="4">
    <source>
        <dbReference type="EMBL" id="CAF4964739.1"/>
    </source>
</evidence>
<dbReference type="Proteomes" id="UP000681967">
    <property type="component" value="Unassembled WGS sequence"/>
</dbReference>